<reference evidence="1 2" key="1">
    <citation type="journal article" date="2015" name="Sci. Rep.">
        <title>The power of single molecule real-time sequencing technology in the de novo assembly of a eukaryotic genome.</title>
        <authorList>
            <person name="Sakai H."/>
            <person name="Naito K."/>
            <person name="Ogiso-Tanaka E."/>
            <person name="Takahashi Y."/>
            <person name="Iseki K."/>
            <person name="Muto C."/>
            <person name="Satou K."/>
            <person name="Teruya K."/>
            <person name="Shiroma A."/>
            <person name="Shimoji M."/>
            <person name="Hirano T."/>
            <person name="Itoh T."/>
            <person name="Kaga A."/>
            <person name="Tomooka N."/>
        </authorList>
    </citation>
    <scope>NUCLEOTIDE SEQUENCE [LARGE SCALE GENOMIC DNA]</scope>
    <source>
        <strain evidence="2">cv. Shumari</strain>
    </source>
</reference>
<name>A0A0S3TB53_PHAAN</name>
<evidence type="ECO:0000313" key="1">
    <source>
        <dbReference type="EMBL" id="BAU02144.1"/>
    </source>
</evidence>
<sequence>MHITRPIIFPTFIVIRPIINQYLVSFTHQLNFPLTPNSSSPTTIIIHPNHQKPKHKTSITHLGTWFSSISLSSNHHVQPHILSSSTSIPLRQPNIITFTYTSRPNLRSSRLALNTSNSSTIILIHSTTNTGLHPRTPHTQSHSLHHF</sequence>
<dbReference type="Proteomes" id="UP000291084">
    <property type="component" value="Chromosome 11"/>
</dbReference>
<accession>A0A0S3TB53</accession>
<proteinExistence type="predicted"/>
<evidence type="ECO:0000313" key="2">
    <source>
        <dbReference type="Proteomes" id="UP000291084"/>
    </source>
</evidence>
<dbReference type="AlphaFoldDB" id="A0A0S3TB53"/>
<organism evidence="1 2">
    <name type="scientific">Vigna angularis var. angularis</name>
    <dbReference type="NCBI Taxonomy" id="157739"/>
    <lineage>
        <taxon>Eukaryota</taxon>
        <taxon>Viridiplantae</taxon>
        <taxon>Streptophyta</taxon>
        <taxon>Embryophyta</taxon>
        <taxon>Tracheophyta</taxon>
        <taxon>Spermatophyta</taxon>
        <taxon>Magnoliopsida</taxon>
        <taxon>eudicotyledons</taxon>
        <taxon>Gunneridae</taxon>
        <taxon>Pentapetalae</taxon>
        <taxon>rosids</taxon>
        <taxon>fabids</taxon>
        <taxon>Fabales</taxon>
        <taxon>Fabaceae</taxon>
        <taxon>Papilionoideae</taxon>
        <taxon>50 kb inversion clade</taxon>
        <taxon>NPAAA clade</taxon>
        <taxon>indigoferoid/millettioid clade</taxon>
        <taxon>Phaseoleae</taxon>
        <taxon>Vigna</taxon>
    </lineage>
</organism>
<keyword evidence="2" id="KW-1185">Reference proteome</keyword>
<dbReference type="EMBL" id="AP015044">
    <property type="protein sequence ID" value="BAU02144.1"/>
    <property type="molecule type" value="Genomic_DNA"/>
</dbReference>
<gene>
    <name evidence="1" type="primary">Vigan.11G158400</name>
    <name evidence="1" type="ORF">VIGAN_11158400</name>
</gene>
<protein>
    <submittedName>
        <fullName evidence="1">Uncharacterized protein</fullName>
    </submittedName>
</protein>